<organism evidence="1 2">
    <name type="scientific">Trichonephila clavata</name>
    <name type="common">Joro spider</name>
    <name type="synonym">Nephila clavata</name>
    <dbReference type="NCBI Taxonomy" id="2740835"/>
    <lineage>
        <taxon>Eukaryota</taxon>
        <taxon>Metazoa</taxon>
        <taxon>Ecdysozoa</taxon>
        <taxon>Arthropoda</taxon>
        <taxon>Chelicerata</taxon>
        <taxon>Arachnida</taxon>
        <taxon>Araneae</taxon>
        <taxon>Araneomorphae</taxon>
        <taxon>Entelegynae</taxon>
        <taxon>Araneoidea</taxon>
        <taxon>Nephilidae</taxon>
        <taxon>Trichonephila</taxon>
    </lineage>
</organism>
<evidence type="ECO:0000313" key="1">
    <source>
        <dbReference type="EMBL" id="GFR15214.1"/>
    </source>
</evidence>
<dbReference type="AlphaFoldDB" id="A0A8X6I4E9"/>
<comment type="caution">
    <text evidence="1">The sequence shown here is derived from an EMBL/GenBank/DDBJ whole genome shotgun (WGS) entry which is preliminary data.</text>
</comment>
<reference evidence="1" key="1">
    <citation type="submission" date="2020-07" db="EMBL/GenBank/DDBJ databases">
        <title>Multicomponent nature underlies the extraordinary mechanical properties of spider dragline silk.</title>
        <authorList>
            <person name="Kono N."/>
            <person name="Nakamura H."/>
            <person name="Mori M."/>
            <person name="Yoshida Y."/>
            <person name="Ohtoshi R."/>
            <person name="Malay A.D."/>
            <person name="Moran D.A.P."/>
            <person name="Tomita M."/>
            <person name="Numata K."/>
            <person name="Arakawa K."/>
        </authorList>
    </citation>
    <scope>NUCLEOTIDE SEQUENCE</scope>
</reference>
<dbReference type="Proteomes" id="UP000887116">
    <property type="component" value="Unassembled WGS sequence"/>
</dbReference>
<dbReference type="EMBL" id="BMAO01027209">
    <property type="protein sequence ID" value="GFR15214.1"/>
    <property type="molecule type" value="Genomic_DNA"/>
</dbReference>
<proteinExistence type="predicted"/>
<accession>A0A8X6I4E9</accession>
<evidence type="ECO:0000313" key="2">
    <source>
        <dbReference type="Proteomes" id="UP000887116"/>
    </source>
</evidence>
<keyword evidence="2" id="KW-1185">Reference proteome</keyword>
<protein>
    <submittedName>
        <fullName evidence="1">Uncharacterized protein</fullName>
    </submittedName>
</protein>
<sequence length="163" mass="19305">MDQRESPPLLDPKAQCVQLSLYEKTIKILEAKAKFLQTITEEEKNPDLNPAVGQSNYEKMRQVKQNLELTHTHFSEFQNEESILDINDFSSISKIFRITAWIQRFISNVKLKKEDRIKTPLAAGEIEEAEEIWIRKYKQKILVLRSIVWKKTKIYRKIRKSEI</sequence>
<gene>
    <name evidence="1" type="ORF">TNCT_669251</name>
</gene>
<name>A0A8X6I4E9_TRICU</name>